<protein>
    <submittedName>
        <fullName evidence="2">Uncharacterized protein</fullName>
    </submittedName>
</protein>
<name>J8XXX1_BACCE</name>
<dbReference type="SUPFAM" id="SSF54909">
    <property type="entry name" value="Dimeric alpha+beta barrel"/>
    <property type="match status" value="1"/>
</dbReference>
<dbReference type="InterPro" id="IPR011008">
    <property type="entry name" value="Dimeric_a/b-barrel"/>
</dbReference>
<dbReference type="HOGENOM" id="CLU_146055_0_0_9"/>
<evidence type="ECO:0000313" key="3">
    <source>
        <dbReference type="Proteomes" id="UP000004136"/>
    </source>
</evidence>
<dbReference type="AlphaFoldDB" id="J8XXX1"/>
<feature type="region of interest" description="Disordered" evidence="1">
    <location>
        <begin position="122"/>
        <end position="144"/>
    </location>
</feature>
<dbReference type="OrthoDB" id="9816289at2"/>
<evidence type="ECO:0000256" key="1">
    <source>
        <dbReference type="SAM" id="MobiDB-lite"/>
    </source>
</evidence>
<organism evidence="2 3">
    <name type="scientific">Bacillus cereus HuA2-1</name>
    <dbReference type="NCBI Taxonomy" id="1053201"/>
    <lineage>
        <taxon>Bacteria</taxon>
        <taxon>Bacillati</taxon>
        <taxon>Bacillota</taxon>
        <taxon>Bacilli</taxon>
        <taxon>Bacillales</taxon>
        <taxon>Bacillaceae</taxon>
        <taxon>Bacillus</taxon>
        <taxon>Bacillus cereus group</taxon>
    </lineage>
</organism>
<evidence type="ECO:0000313" key="2">
    <source>
        <dbReference type="EMBL" id="EJV74138.1"/>
    </source>
</evidence>
<reference evidence="2 3" key="1">
    <citation type="submission" date="2012-04" db="EMBL/GenBank/DDBJ databases">
        <title>The Genome Sequence of Bacillus cereus HuA2-1.</title>
        <authorList>
            <consortium name="The Broad Institute Genome Sequencing Platform"/>
            <consortium name="The Broad Institute Genome Sequencing Center for Infectious Disease"/>
            <person name="Feldgarden M."/>
            <person name="Van der Auwera G.A."/>
            <person name="Mahillon J."/>
            <person name="Duprez V."/>
            <person name="Timmery S."/>
            <person name="Mattelet C."/>
            <person name="Dierick K."/>
            <person name="Sun M."/>
            <person name="Yu Z."/>
            <person name="Zhu L."/>
            <person name="Hu X."/>
            <person name="Shank E.B."/>
            <person name="Swiecicka I."/>
            <person name="Hansen B.M."/>
            <person name="Andrup L."/>
            <person name="Young S.K."/>
            <person name="Zeng Q."/>
            <person name="Gargeya S."/>
            <person name="Fitzgerald M."/>
            <person name="Haas B."/>
            <person name="Abouelleil A."/>
            <person name="Alvarado L."/>
            <person name="Arachchi H.M."/>
            <person name="Berlin A."/>
            <person name="Chapman S.B."/>
            <person name="Goldberg J."/>
            <person name="Griggs A."/>
            <person name="Gujja S."/>
            <person name="Hansen M."/>
            <person name="Howarth C."/>
            <person name="Imamovic A."/>
            <person name="Larimer J."/>
            <person name="McCowen C."/>
            <person name="Montmayeur A."/>
            <person name="Murphy C."/>
            <person name="Neiman D."/>
            <person name="Pearson M."/>
            <person name="Priest M."/>
            <person name="Roberts A."/>
            <person name="Saif S."/>
            <person name="Shea T."/>
            <person name="Sisk P."/>
            <person name="Sykes S."/>
            <person name="Wortman J."/>
            <person name="Nusbaum C."/>
            <person name="Birren B."/>
        </authorList>
    </citation>
    <scope>NUCLEOTIDE SEQUENCE [LARGE SCALE GENOMIC DNA]</scope>
    <source>
        <strain evidence="2 3">HuA2-1</strain>
    </source>
</reference>
<sequence>MFYRQKSYKIKMEFVENFNDLFNKINLPNQLKHGSNLVGRWMKPKASSKDTDIIEIFAIWQYNSYEEYLEIETKIQNDKAHIKHINDWYEQNGGREYVLKEYILEIRNEFIESTLKNNNIGSGANRGYIPKNNEDSYRNRSLRC</sequence>
<dbReference type="Gene3D" id="3.30.70.100">
    <property type="match status" value="1"/>
</dbReference>
<gene>
    <name evidence="2" type="ORF">IG3_05960</name>
</gene>
<dbReference type="EMBL" id="AHDV01000062">
    <property type="protein sequence ID" value="EJV74138.1"/>
    <property type="molecule type" value="Genomic_DNA"/>
</dbReference>
<accession>J8XXX1</accession>
<comment type="caution">
    <text evidence="2">The sequence shown here is derived from an EMBL/GenBank/DDBJ whole genome shotgun (WGS) entry which is preliminary data.</text>
</comment>
<proteinExistence type="predicted"/>
<dbReference type="PATRIC" id="fig|1053201.3.peg.6106"/>
<dbReference type="Proteomes" id="UP000004136">
    <property type="component" value="Unassembled WGS sequence"/>
</dbReference>